<protein>
    <submittedName>
        <fullName evidence="1">Putative tick metalloprotease</fullName>
    </submittedName>
</protein>
<organism evidence="1">
    <name type="scientific">Amblyomma aureolatum</name>
    <dbReference type="NCBI Taxonomy" id="187763"/>
    <lineage>
        <taxon>Eukaryota</taxon>
        <taxon>Metazoa</taxon>
        <taxon>Ecdysozoa</taxon>
        <taxon>Arthropoda</taxon>
        <taxon>Chelicerata</taxon>
        <taxon>Arachnida</taxon>
        <taxon>Acari</taxon>
        <taxon>Parasitiformes</taxon>
        <taxon>Ixodida</taxon>
        <taxon>Ixodoidea</taxon>
        <taxon>Ixodidae</taxon>
        <taxon>Amblyomminae</taxon>
        <taxon>Amblyomma</taxon>
    </lineage>
</organism>
<name>A0A1E1X075_9ACAR</name>
<keyword evidence="1" id="KW-0482">Metalloprotease</keyword>
<dbReference type="AlphaFoldDB" id="A0A1E1X075"/>
<reference evidence="1" key="1">
    <citation type="journal article" date="2017" name="Front. Cell. Infect. Microbiol.">
        <title>The Distinct Transcriptional Response of the Midgut of Amblyomma sculptum and Amblyomma aureolatum Ticks to Rickettsia rickettsii Correlates to Their Differences in Susceptibility to Infection.</title>
        <authorList>
            <person name="Martins L.A."/>
            <person name="Galletti M.F.B.M."/>
            <person name="Ribeiro J.M."/>
            <person name="Fujita A."/>
            <person name="Costa F.B."/>
            <person name="Labruna M.B."/>
            <person name="Daffre S."/>
            <person name="Fogaca A.C."/>
        </authorList>
    </citation>
    <scope>NUCLEOTIDE SEQUENCE</scope>
</reference>
<dbReference type="GO" id="GO:0006508">
    <property type="term" value="P:proteolysis"/>
    <property type="evidence" value="ECO:0007669"/>
    <property type="project" value="UniProtKB-KW"/>
</dbReference>
<evidence type="ECO:0000313" key="1">
    <source>
        <dbReference type="EMBL" id="JAT92647.1"/>
    </source>
</evidence>
<keyword evidence="1" id="KW-0378">Hydrolase</keyword>
<accession>A0A1E1X075</accession>
<keyword evidence="1" id="KW-0645">Protease</keyword>
<dbReference type="EMBL" id="GFAC01006541">
    <property type="protein sequence ID" value="JAT92647.1"/>
    <property type="molecule type" value="mRNA"/>
</dbReference>
<proteinExistence type="evidence at transcript level"/>
<sequence>MKTSFELVMVVFALPGYIVQSTIVYPRIFEERASTGEILVQVTQDLLLHLQKASVLLPQLRVDFRQNREMVHEVLNGAQMEKDLYIDPKVGASVIIRLMKGTVTLTGMASEHLKIKPVPVSPRTLYLSGAHVLEVINMTKVDDTAENR</sequence>
<feature type="non-terminal residue" evidence="1">
    <location>
        <position position="148"/>
    </location>
</feature>
<dbReference type="GO" id="GO:0008237">
    <property type="term" value="F:metallopeptidase activity"/>
    <property type="evidence" value="ECO:0007669"/>
    <property type="project" value="UniProtKB-KW"/>
</dbReference>